<evidence type="ECO:0000313" key="2">
    <source>
        <dbReference type="EMBL" id="AFZ79028.1"/>
    </source>
</evidence>
<evidence type="ECO:0000256" key="1">
    <source>
        <dbReference type="SAM" id="Phobius"/>
    </source>
</evidence>
<dbReference type="GeneID" id="15803781"/>
<dbReference type="KEGG" id="beq:BEWA_018730"/>
<keyword evidence="3" id="KW-1185">Reference proteome</keyword>
<keyword evidence="1" id="KW-1133">Transmembrane helix</keyword>
<evidence type="ECO:0000313" key="3">
    <source>
        <dbReference type="Proteomes" id="UP000031512"/>
    </source>
</evidence>
<dbReference type="AlphaFoldDB" id="L0AUW3"/>
<sequence length="223" mass="25923">MKLSGRGFVPYIASFYSNTKIYPCILNSKLHNSTRVNGIYNEICLLRYNTSCLRKDISFLTSSSLKSAGQKLQLKLRDCDNDDIKSIALKIYDKTHKVDKLVYKILNNRYRYNLEKTTKVFHDSNYKYGLVGVSFICFFGSLTLSLSPVFSIGCLVGLYLYRNVYKQTVDRRDANLNFEKYIADNKIQKSELAFTLKLMLYDISLLERNMDIDLPRNVEYKLN</sequence>
<gene>
    <name evidence="2" type="ORF">BEWA_018730</name>
</gene>
<reference evidence="2 3" key="1">
    <citation type="journal article" date="2012" name="BMC Genomics">
        <title>Comparative genomic analysis and phylogenetic position of Theileria equi.</title>
        <authorList>
            <person name="Kappmeyer L.S."/>
            <person name="Thiagarajan M."/>
            <person name="Herndon D.R."/>
            <person name="Ramsay J.D."/>
            <person name="Caler E."/>
            <person name="Djikeng A."/>
            <person name="Gillespie J.J."/>
            <person name="Lau A.O."/>
            <person name="Roalson E.H."/>
            <person name="Silva J.C."/>
            <person name="Silva M.G."/>
            <person name="Suarez C.E."/>
            <person name="Ueti M.W."/>
            <person name="Nene V.M."/>
            <person name="Mealey R.H."/>
            <person name="Knowles D.P."/>
            <person name="Brayton K.A."/>
        </authorList>
    </citation>
    <scope>NUCLEOTIDE SEQUENCE [LARGE SCALE GENOMIC DNA]</scope>
    <source>
        <strain evidence="2 3">WA</strain>
    </source>
</reference>
<organism evidence="2 3">
    <name type="scientific">Theileria equi strain WA</name>
    <dbReference type="NCBI Taxonomy" id="1537102"/>
    <lineage>
        <taxon>Eukaryota</taxon>
        <taxon>Sar</taxon>
        <taxon>Alveolata</taxon>
        <taxon>Apicomplexa</taxon>
        <taxon>Aconoidasida</taxon>
        <taxon>Piroplasmida</taxon>
        <taxon>Theileriidae</taxon>
        <taxon>Theileria</taxon>
    </lineage>
</organism>
<accession>L0AUW3</accession>
<keyword evidence="1" id="KW-0472">Membrane</keyword>
<name>L0AUW3_THEEQ</name>
<dbReference type="Proteomes" id="UP000031512">
    <property type="component" value="Chromosome 1"/>
</dbReference>
<dbReference type="eggNOG" id="ENOG502QXN2">
    <property type="taxonomic scope" value="Eukaryota"/>
</dbReference>
<keyword evidence="1" id="KW-0812">Transmembrane</keyword>
<dbReference type="RefSeq" id="XP_004828694.1">
    <property type="nucleotide sequence ID" value="XM_004828637.1"/>
</dbReference>
<dbReference type="VEuPathDB" id="PiroplasmaDB:BEWA_018730"/>
<dbReference type="EMBL" id="CP001669">
    <property type="protein sequence ID" value="AFZ79028.1"/>
    <property type="molecule type" value="Genomic_DNA"/>
</dbReference>
<dbReference type="OrthoDB" id="366298at2759"/>
<protein>
    <submittedName>
        <fullName evidence="2">Uncharacterized protein</fullName>
    </submittedName>
</protein>
<proteinExistence type="predicted"/>
<feature type="transmembrane region" description="Helical" evidence="1">
    <location>
        <begin position="128"/>
        <end position="161"/>
    </location>
</feature>